<dbReference type="Pfam" id="PF05708">
    <property type="entry name" value="Peptidase_C92"/>
    <property type="match status" value="1"/>
</dbReference>
<dbReference type="SUPFAM" id="SSF54001">
    <property type="entry name" value="Cysteine proteinases"/>
    <property type="match status" value="1"/>
</dbReference>
<proteinExistence type="predicted"/>
<dbReference type="Gene3D" id="3.90.1720.10">
    <property type="entry name" value="endopeptidase domain like (from Nostoc punctiforme)"/>
    <property type="match status" value="1"/>
</dbReference>
<dbReference type="Proteomes" id="UP000383971">
    <property type="component" value="Unassembled WGS sequence"/>
</dbReference>
<sequence length="340" mass="38538">MNTDALGEVKFIVEFAALQEGDILLTAQTTGISKAVRVASKSDYSHAILYVGGGSYIHSDGDGVNAANIQRLLFETPEHCAVLRPKQDVSPIVIADAINFARNEVGKEYSVTAAIRTKIGGETRPNHDENRQFCSRLVAQAYESAGLKLVENSLYCFPHELAKSDALAVVPNCVRQAMPEELEMARSENPIARQAQIMSDILKQFRIVSKSDIQTFQQLAQFVFDNPHFDDDLTKIVEDSGFWDLWRYDMERNPWRYDGEIFWSTGIQKDRLAVGAEFERQEALKMIERYTLVRQSYALAFSHRPLKYFGREIELYETLITVHQKRVDACNFVLDKIANG</sequence>
<reference evidence="1 2" key="1">
    <citation type="submission" date="2019-08" db="EMBL/GenBank/DDBJ databases">
        <authorList>
            <person name="Peeters C."/>
        </authorList>
    </citation>
    <scope>NUCLEOTIDE SEQUENCE [LARGE SCALE GENOMIC DNA]</scope>
    <source>
        <strain evidence="1 2">LMG 31111</strain>
    </source>
</reference>
<dbReference type="AlphaFoldDB" id="A0A5E4XXM3"/>
<protein>
    <recommendedName>
        <fullName evidence="3">Permuted papain-like amidase YaeF/Yiix C92 family enzyme</fullName>
    </recommendedName>
</protein>
<evidence type="ECO:0008006" key="3">
    <source>
        <dbReference type="Google" id="ProtNLM"/>
    </source>
</evidence>
<gene>
    <name evidence="1" type="ORF">PCO31111_04173</name>
</gene>
<evidence type="ECO:0000313" key="2">
    <source>
        <dbReference type="Proteomes" id="UP000383971"/>
    </source>
</evidence>
<organism evidence="1 2">
    <name type="scientific">Pandoraea communis</name>
    <dbReference type="NCBI Taxonomy" id="2508297"/>
    <lineage>
        <taxon>Bacteria</taxon>
        <taxon>Pseudomonadati</taxon>
        <taxon>Pseudomonadota</taxon>
        <taxon>Betaproteobacteria</taxon>
        <taxon>Burkholderiales</taxon>
        <taxon>Burkholderiaceae</taxon>
        <taxon>Pandoraea</taxon>
    </lineage>
</organism>
<evidence type="ECO:0000313" key="1">
    <source>
        <dbReference type="EMBL" id="VVE41037.1"/>
    </source>
</evidence>
<keyword evidence="2" id="KW-1185">Reference proteome</keyword>
<dbReference type="RefSeq" id="WP_150586545.1">
    <property type="nucleotide sequence ID" value="NZ_CABPSE010000017.1"/>
</dbReference>
<dbReference type="InterPro" id="IPR024453">
    <property type="entry name" value="Peptidase_C92"/>
</dbReference>
<name>A0A5E4XXM3_9BURK</name>
<dbReference type="EMBL" id="CABPSE010000017">
    <property type="protein sequence ID" value="VVE41037.1"/>
    <property type="molecule type" value="Genomic_DNA"/>
</dbReference>
<dbReference type="InterPro" id="IPR038765">
    <property type="entry name" value="Papain-like_cys_pep_sf"/>
</dbReference>
<accession>A0A5E4XXM3</accession>